<sequence>MGPEISLVILYTVIGIGYAKTLIALTKSYSSGDAIGFLIFGVLLWPLLLIVASVWNFSND</sequence>
<gene>
    <name evidence="2" type="ORF">PM2_084</name>
</gene>
<accession>A0A0A0Q0D3</accession>
<keyword evidence="1" id="KW-1133">Transmembrane helix</keyword>
<proteinExistence type="predicted"/>
<dbReference type="GeneID" id="26637977"/>
<name>A0A0A0Q0D3_9CAUD</name>
<reference evidence="2 3" key="1">
    <citation type="journal article" date="2015" name="Plant Pathol. J.">
        <title>Isolation and Genomic Characterization of the T4-Like Bacteriophage PM2 Infecting Pectobacterium carotovorum subsp. carotovorum.</title>
        <authorList>
            <person name="Lim J.A."/>
            <person name="Lee D.H."/>
            <person name="Heu S."/>
        </authorList>
    </citation>
    <scope>NUCLEOTIDE SEQUENCE [LARGE SCALE GENOMIC DNA]</scope>
</reference>
<feature type="transmembrane region" description="Helical" evidence="1">
    <location>
        <begin position="6"/>
        <end position="25"/>
    </location>
</feature>
<dbReference type="EMBL" id="KF835987">
    <property type="protein sequence ID" value="AHY25046.1"/>
    <property type="molecule type" value="Genomic_DNA"/>
</dbReference>
<keyword evidence="3" id="KW-1185">Reference proteome</keyword>
<keyword evidence="1" id="KW-0472">Membrane</keyword>
<feature type="transmembrane region" description="Helical" evidence="1">
    <location>
        <begin position="37"/>
        <end position="57"/>
    </location>
</feature>
<protein>
    <submittedName>
        <fullName evidence="2">Uncharacterized protein</fullName>
    </submittedName>
</protein>
<dbReference type="KEGG" id="vg:26637977"/>
<keyword evidence="1" id="KW-0812">Transmembrane</keyword>
<dbReference type="RefSeq" id="YP_009211505.1">
    <property type="nucleotide sequence ID" value="NC_028940.1"/>
</dbReference>
<evidence type="ECO:0000313" key="2">
    <source>
        <dbReference type="EMBL" id="AHY25046.1"/>
    </source>
</evidence>
<dbReference type="Proteomes" id="UP000030739">
    <property type="component" value="Segment"/>
</dbReference>
<evidence type="ECO:0000256" key="1">
    <source>
        <dbReference type="SAM" id="Phobius"/>
    </source>
</evidence>
<organism evidence="2 3">
    <name type="scientific">Pectobacterium bacteriophage PM2</name>
    <dbReference type="NCBI Taxonomy" id="1429794"/>
    <lineage>
        <taxon>Viruses</taxon>
        <taxon>Duplodnaviria</taxon>
        <taxon>Heunggongvirae</taxon>
        <taxon>Uroviricota</taxon>
        <taxon>Caudoviricetes</taxon>
        <taxon>Pantevenvirales</taxon>
        <taxon>Straboviridae</taxon>
        <taxon>Tevenvirinae</taxon>
        <taxon>Mosugukvirus</taxon>
        <taxon>Mosugukvirus pm2</taxon>
    </lineage>
</organism>
<evidence type="ECO:0000313" key="3">
    <source>
        <dbReference type="Proteomes" id="UP000030739"/>
    </source>
</evidence>